<accession>A0AAP4BPT6</accession>
<keyword evidence="3" id="KW-0648">Protein biosynthesis</keyword>
<evidence type="ECO:0000313" key="4">
    <source>
        <dbReference type="Proteomes" id="UP001224412"/>
    </source>
</evidence>
<evidence type="ECO:0000313" key="2">
    <source>
        <dbReference type="EMBL" id="MDK4290005.1"/>
    </source>
</evidence>
<feature type="compositionally biased region" description="Basic and acidic residues" evidence="1">
    <location>
        <begin position="31"/>
        <end position="42"/>
    </location>
</feature>
<organism evidence="3 4">
    <name type="scientific">Corynebacterium pseudodiphtheriticum</name>
    <dbReference type="NCBI Taxonomy" id="37637"/>
    <lineage>
        <taxon>Bacteria</taxon>
        <taxon>Bacillati</taxon>
        <taxon>Actinomycetota</taxon>
        <taxon>Actinomycetes</taxon>
        <taxon>Mycobacteriales</taxon>
        <taxon>Corynebacteriaceae</taxon>
        <taxon>Corynebacterium</taxon>
    </lineage>
</organism>
<keyword evidence="5" id="KW-1185">Reference proteome</keyword>
<dbReference type="Proteomes" id="UP001239759">
    <property type="component" value="Unassembled WGS sequence"/>
</dbReference>
<reference evidence="3 5" key="1">
    <citation type="submission" date="2023-05" db="EMBL/GenBank/DDBJ databases">
        <title>Metabolic capabilities are highly conserved among human nasal-associated Corynebacterium species in pangenomic analyses.</title>
        <authorList>
            <person name="Tran T.H."/>
            <person name="Roberts A.Q."/>
            <person name="Escapa I.F."/>
            <person name="Gao W."/>
            <person name="Conlan S."/>
            <person name="Kong H."/>
            <person name="Segre J.A."/>
            <person name="Kelly M.S."/>
            <person name="Lemon K.P."/>
        </authorList>
    </citation>
    <scope>NUCLEOTIDE SEQUENCE</scope>
    <source>
        <strain evidence="3">KPL2773</strain>
        <strain evidence="2 5">KPL3772</strain>
    </source>
</reference>
<gene>
    <name evidence="2" type="ORF">QPX23_04565</name>
    <name evidence="3" type="ORF">QPX42_04675</name>
</gene>
<sequence length="104" mass="11723">MVMEFQEFAEKFRERTAKRLLEFENKLEKAQQDLEKQAETQAKKPSGPQQGRGRTSGEYGSPQNPQQAQTKRASPTANRISHMRDAAGAARPRQVKSVLRRGPG</sequence>
<dbReference type="EMBL" id="JASNUQ010000005">
    <property type="protein sequence ID" value="MDK4290005.1"/>
    <property type="molecule type" value="Genomic_DNA"/>
</dbReference>
<name>A0AAP4BPT6_9CORY</name>
<feature type="region of interest" description="Disordered" evidence="1">
    <location>
        <begin position="31"/>
        <end position="104"/>
    </location>
</feature>
<dbReference type="GO" id="GO:0003743">
    <property type="term" value="F:translation initiation factor activity"/>
    <property type="evidence" value="ECO:0007669"/>
    <property type="project" value="UniProtKB-KW"/>
</dbReference>
<proteinExistence type="predicted"/>
<dbReference type="Proteomes" id="UP001224412">
    <property type="component" value="Unassembled WGS sequence"/>
</dbReference>
<evidence type="ECO:0000256" key="1">
    <source>
        <dbReference type="SAM" id="MobiDB-lite"/>
    </source>
</evidence>
<protein>
    <submittedName>
        <fullName evidence="3">Translation initiation factor IF-2</fullName>
    </submittedName>
</protein>
<feature type="compositionally biased region" description="Polar residues" evidence="1">
    <location>
        <begin position="61"/>
        <end position="79"/>
    </location>
</feature>
<dbReference type="RefSeq" id="WP_126849933.1">
    <property type="nucleotide sequence ID" value="NZ_CP051667.1"/>
</dbReference>
<comment type="caution">
    <text evidence="3">The sequence shown here is derived from an EMBL/GenBank/DDBJ whole genome shotgun (WGS) entry which is preliminary data.</text>
</comment>
<evidence type="ECO:0000313" key="3">
    <source>
        <dbReference type="EMBL" id="MDK4306847.1"/>
    </source>
</evidence>
<dbReference type="EMBL" id="JASNVH010000006">
    <property type="protein sequence ID" value="MDK4306847.1"/>
    <property type="molecule type" value="Genomic_DNA"/>
</dbReference>
<keyword evidence="3" id="KW-0396">Initiation factor</keyword>
<evidence type="ECO:0000313" key="5">
    <source>
        <dbReference type="Proteomes" id="UP001239759"/>
    </source>
</evidence>
<dbReference type="AlphaFoldDB" id="A0AAP4BPT6"/>
<dbReference type="GeneID" id="42782614"/>